<dbReference type="Proteomes" id="UP000326903">
    <property type="component" value="Unassembled WGS sequence"/>
</dbReference>
<dbReference type="Pfam" id="PF14100">
    <property type="entry name" value="DUF6807"/>
    <property type="match status" value="1"/>
</dbReference>
<dbReference type="AlphaFoldDB" id="A0A5J5IJ12"/>
<evidence type="ECO:0008006" key="3">
    <source>
        <dbReference type="Google" id="ProtNLM"/>
    </source>
</evidence>
<evidence type="ECO:0000313" key="1">
    <source>
        <dbReference type="EMBL" id="KAA9041045.1"/>
    </source>
</evidence>
<organism evidence="1 2">
    <name type="scientific">Ginsengibacter hankyongi</name>
    <dbReference type="NCBI Taxonomy" id="2607284"/>
    <lineage>
        <taxon>Bacteria</taxon>
        <taxon>Pseudomonadati</taxon>
        <taxon>Bacteroidota</taxon>
        <taxon>Chitinophagia</taxon>
        <taxon>Chitinophagales</taxon>
        <taxon>Chitinophagaceae</taxon>
        <taxon>Ginsengibacter</taxon>
    </lineage>
</organism>
<accession>A0A5J5IJ12</accession>
<comment type="caution">
    <text evidence="1">The sequence shown here is derived from an EMBL/GenBank/DDBJ whole genome shotgun (WGS) entry which is preliminary data.</text>
</comment>
<dbReference type="RefSeq" id="WP_150413134.1">
    <property type="nucleotide sequence ID" value="NZ_VYQF01000001.1"/>
</dbReference>
<dbReference type="EMBL" id="VYQF01000001">
    <property type="protein sequence ID" value="KAA9041045.1"/>
    <property type="molecule type" value="Genomic_DNA"/>
</dbReference>
<sequence>MKKNSRHSSQKFSLGIVAIFCCSVLFAQKNEMVKIVKSPSQNKISVFIGNKIFTSFLYPDTLEKPVLYPVHAANGIVVTRGFPFNTQPGDPTDHPHHVGIWFTYENVNGLDFWNNSYAISKAKKHLYGWIRTDKILNTSNGTKGIISYHANWTDQQKNVLLEETTRLEFSGMEHQRIIDRITVLKADTTVNFYDAKDGLYGMRIAHALQIPSTKDQEFKDNKGNVTIVKGVKDSIANGNYLTSEGKTGDDAWSSRGRWCKVYGKMGNDSISIAIIDHPENPNYPTFWHARGYGLFAANPLGEKIFTNGKSSKNLLLKKGESVTFRYRIVIEDNKTTLGVDDLNKLADDFCQREITFRLRLPLE</sequence>
<dbReference type="InterPro" id="IPR029475">
    <property type="entry name" value="DUF6807"/>
</dbReference>
<reference evidence="1 2" key="1">
    <citation type="submission" date="2019-09" db="EMBL/GenBank/DDBJ databases">
        <title>Draft genome sequence of Ginsengibacter sp. BR5-29.</title>
        <authorList>
            <person name="Im W.-T."/>
        </authorList>
    </citation>
    <scope>NUCLEOTIDE SEQUENCE [LARGE SCALE GENOMIC DNA]</scope>
    <source>
        <strain evidence="1 2">BR5-29</strain>
    </source>
</reference>
<proteinExistence type="predicted"/>
<protein>
    <recommendedName>
        <fullName evidence="3">Methane oxygenase PmoA</fullName>
    </recommendedName>
</protein>
<gene>
    <name evidence="1" type="ORF">FW778_03110</name>
</gene>
<evidence type="ECO:0000313" key="2">
    <source>
        <dbReference type="Proteomes" id="UP000326903"/>
    </source>
</evidence>
<keyword evidence="2" id="KW-1185">Reference proteome</keyword>
<name>A0A5J5IJ12_9BACT</name>